<sequence>MGTCWMQAIASLGSAHVVACGAVATQGRATTCHLLAVSGSTLTNQSAVRVSEQADFLSATSLASPERVVICFSDWQTVSAECRSLQASGDELVEAGNVTVDSGVTRYLSLSPVSSDRALLCLERQGPLGEQCMDRRLQCEYWAAAGECTINPKFMDSLCPHSCGVCTTVGLSQGRCHVLGVSETSIEAGPEVVVNDGITWNFAMARVESDTAIVCFSDSTRRDAARCRTVWGLREWLPLQARACTENASASCVP</sequence>
<reference evidence="3" key="1">
    <citation type="submission" date="2021-02" db="EMBL/GenBank/DDBJ databases">
        <authorList>
            <person name="Dougan E. K."/>
            <person name="Rhodes N."/>
            <person name="Thang M."/>
            <person name="Chan C."/>
        </authorList>
    </citation>
    <scope>NUCLEOTIDE SEQUENCE</scope>
</reference>
<evidence type="ECO:0000313" key="4">
    <source>
        <dbReference type="Proteomes" id="UP000649617"/>
    </source>
</evidence>
<comment type="caution">
    <text evidence="3">The sequence shown here is derived from an EMBL/GenBank/DDBJ whole genome shotgun (WGS) entry which is preliminary data.</text>
</comment>
<evidence type="ECO:0000259" key="2">
    <source>
        <dbReference type="PROSITE" id="PS51670"/>
    </source>
</evidence>
<feature type="domain" description="ShKT" evidence="2">
    <location>
        <begin position="132"/>
        <end position="166"/>
    </location>
</feature>
<dbReference type="Gene3D" id="1.10.10.1940">
    <property type="match status" value="1"/>
</dbReference>
<proteinExistence type="predicted"/>
<protein>
    <submittedName>
        <fullName evidence="3">MIR1 protein</fullName>
    </submittedName>
</protein>
<evidence type="ECO:0000313" key="3">
    <source>
        <dbReference type="EMBL" id="CAE7380519.1"/>
    </source>
</evidence>
<feature type="chain" id="PRO_5032494997" evidence="1">
    <location>
        <begin position="21"/>
        <end position="254"/>
    </location>
</feature>
<dbReference type="EMBL" id="CAJNIZ010016003">
    <property type="protein sequence ID" value="CAE7380519.1"/>
    <property type="molecule type" value="Genomic_DNA"/>
</dbReference>
<organism evidence="3 4">
    <name type="scientific">Symbiodinium pilosum</name>
    <name type="common">Dinoflagellate</name>
    <dbReference type="NCBI Taxonomy" id="2952"/>
    <lineage>
        <taxon>Eukaryota</taxon>
        <taxon>Sar</taxon>
        <taxon>Alveolata</taxon>
        <taxon>Dinophyceae</taxon>
        <taxon>Suessiales</taxon>
        <taxon>Symbiodiniaceae</taxon>
        <taxon>Symbiodinium</taxon>
    </lineage>
</organism>
<keyword evidence="1" id="KW-0732">Signal</keyword>
<keyword evidence="4" id="KW-1185">Reference proteome</keyword>
<dbReference type="OrthoDB" id="421220at2759"/>
<accession>A0A812QIW0</accession>
<evidence type="ECO:0000256" key="1">
    <source>
        <dbReference type="SAM" id="SignalP"/>
    </source>
</evidence>
<name>A0A812QIW0_SYMPI</name>
<dbReference type="Pfam" id="PF01549">
    <property type="entry name" value="ShK"/>
    <property type="match status" value="1"/>
</dbReference>
<dbReference type="AlphaFoldDB" id="A0A812QIW0"/>
<feature type="signal peptide" evidence="1">
    <location>
        <begin position="1"/>
        <end position="20"/>
    </location>
</feature>
<gene>
    <name evidence="3" type="primary">MIR1</name>
    <name evidence="3" type="ORF">SPIL2461_LOCUS9280</name>
</gene>
<dbReference type="PROSITE" id="PS51670">
    <property type="entry name" value="SHKT"/>
    <property type="match status" value="1"/>
</dbReference>
<dbReference type="Proteomes" id="UP000649617">
    <property type="component" value="Unassembled WGS sequence"/>
</dbReference>
<dbReference type="InterPro" id="IPR003582">
    <property type="entry name" value="ShKT_dom"/>
</dbReference>
<dbReference type="SMART" id="SM00254">
    <property type="entry name" value="ShKT"/>
    <property type="match status" value="1"/>
</dbReference>